<dbReference type="Proteomes" id="UP000314294">
    <property type="component" value="Unassembled WGS sequence"/>
</dbReference>
<name>A0A4Z2JA63_9TELE</name>
<reference evidence="2 3" key="1">
    <citation type="submission" date="2019-03" db="EMBL/GenBank/DDBJ databases">
        <title>First draft genome of Liparis tanakae, snailfish: a comprehensive survey of snailfish specific genes.</title>
        <authorList>
            <person name="Kim W."/>
            <person name="Song I."/>
            <person name="Jeong J.-H."/>
            <person name="Kim D."/>
            <person name="Kim S."/>
            <person name="Ryu S."/>
            <person name="Song J.Y."/>
            <person name="Lee S.K."/>
        </authorList>
    </citation>
    <scope>NUCLEOTIDE SEQUENCE [LARGE SCALE GENOMIC DNA]</scope>
    <source>
        <tissue evidence="2">Muscle</tissue>
    </source>
</reference>
<accession>A0A4Z2JA63</accession>
<evidence type="ECO:0000313" key="3">
    <source>
        <dbReference type="Proteomes" id="UP000314294"/>
    </source>
</evidence>
<protein>
    <submittedName>
        <fullName evidence="2">Uncharacterized protein</fullName>
    </submittedName>
</protein>
<dbReference type="EMBL" id="SRLO01000014">
    <property type="protein sequence ID" value="TNN86613.1"/>
    <property type="molecule type" value="Genomic_DNA"/>
</dbReference>
<evidence type="ECO:0000256" key="1">
    <source>
        <dbReference type="SAM" id="MobiDB-lite"/>
    </source>
</evidence>
<evidence type="ECO:0000313" key="2">
    <source>
        <dbReference type="EMBL" id="TNN86613.1"/>
    </source>
</evidence>
<sequence length="207" mass="22367">MQENLLQSPDKAVLSTKKEGTAPTSKVISRVFLGTCRTPVSASSPETQTHGLAVNMDPPSFLLETTTTCGEHIGLQAGEEALLVASLTDLHVQQVGVEGRGQVAIALVRDHVNRSGAPVLDLAVSGVNVPLWKQAKRQEHLRDLLNELEFIGKLRQLLWQFDEVVLGAVILSVGLEAHEIRHRSVQEVEEGGGQNGNVDVLPLEGEH</sequence>
<feature type="region of interest" description="Disordered" evidence="1">
    <location>
        <begin position="186"/>
        <end position="207"/>
    </location>
</feature>
<proteinExistence type="predicted"/>
<organism evidence="2 3">
    <name type="scientific">Liparis tanakae</name>
    <name type="common">Tanaka's snailfish</name>
    <dbReference type="NCBI Taxonomy" id="230148"/>
    <lineage>
        <taxon>Eukaryota</taxon>
        <taxon>Metazoa</taxon>
        <taxon>Chordata</taxon>
        <taxon>Craniata</taxon>
        <taxon>Vertebrata</taxon>
        <taxon>Euteleostomi</taxon>
        <taxon>Actinopterygii</taxon>
        <taxon>Neopterygii</taxon>
        <taxon>Teleostei</taxon>
        <taxon>Neoteleostei</taxon>
        <taxon>Acanthomorphata</taxon>
        <taxon>Eupercaria</taxon>
        <taxon>Perciformes</taxon>
        <taxon>Cottioidei</taxon>
        <taxon>Cottales</taxon>
        <taxon>Liparidae</taxon>
        <taxon>Liparis</taxon>
    </lineage>
</organism>
<gene>
    <name evidence="2" type="ORF">EYF80_003081</name>
</gene>
<keyword evidence="3" id="KW-1185">Reference proteome</keyword>
<dbReference type="AlphaFoldDB" id="A0A4Z2JA63"/>
<comment type="caution">
    <text evidence="2">The sequence shown here is derived from an EMBL/GenBank/DDBJ whole genome shotgun (WGS) entry which is preliminary data.</text>
</comment>